<dbReference type="EMBL" id="JAVDRL010000001">
    <property type="protein sequence ID" value="MDR6529491.1"/>
    <property type="molecule type" value="Genomic_DNA"/>
</dbReference>
<evidence type="ECO:0000256" key="6">
    <source>
        <dbReference type="ARBA" id="ARBA00022777"/>
    </source>
</evidence>
<dbReference type="PROSITE" id="PS50924">
    <property type="entry name" value="MHYT"/>
    <property type="match status" value="1"/>
</dbReference>
<dbReference type="Pfam" id="PF07536">
    <property type="entry name" value="HWE_HK"/>
    <property type="match status" value="1"/>
</dbReference>
<keyword evidence="7" id="KW-0067">ATP-binding</keyword>
<dbReference type="InterPro" id="IPR013655">
    <property type="entry name" value="PAS_fold_3"/>
</dbReference>
<evidence type="ECO:0000256" key="3">
    <source>
        <dbReference type="ARBA" id="ARBA00022553"/>
    </source>
</evidence>
<feature type="transmembrane region" description="Helical" evidence="8">
    <location>
        <begin position="170"/>
        <end position="192"/>
    </location>
</feature>
<comment type="catalytic activity">
    <reaction evidence="1">
        <text>ATP + protein L-histidine = ADP + protein N-phospho-L-histidine.</text>
        <dbReference type="EC" id="2.7.13.3"/>
    </reaction>
</comment>
<dbReference type="EC" id="2.7.13.3" evidence="2"/>
<proteinExistence type="predicted"/>
<feature type="transmembrane region" description="Helical" evidence="8">
    <location>
        <begin position="104"/>
        <end position="129"/>
    </location>
</feature>
<sequence>MRPDRRFGGLGASLFGGHRAPRPRQDPLKSTLRLNPWKIQACQQRRPAALYSSEGRLAESLAILHHHHHDWTLVCLSLLVAVFGSWVALDLASRVQTHLGRARLTWTSTAAIAMGLSIWSMHFIAMLGFDPGVPVVYAPGLTALSLVLAISSTWGAFIAATRPGARSGHVLLAGAAMGLGICAMHYVGMAALRTAMTLDYRPGLVALSLAIAIVASTIGLFVARQPRTAISRLLAASLLGVAVVGMHYTAMAALELTPIPGAASMASMGVPPFLLGVGVAAGTLLVLFLAIMASLYDQRGNILQALDAGGVGYWEYDLRSQSLQASSQVKALFDLRGDEDLTLEHWLGALSPEDRTRRDRAVESAQRTGGDYDHEYQLLAQDRWVNVRGKVIYDQRGRAVRMIGVVLDVTDRHEAFAAVTASEQRHRLLTNELNHRVKNTLATIQSIASQTARGVASLSEFRRAFEDRLMALSATHNVLTQASWEAAEIGDLLAQEMAPYPAEQVTLVGPSLRLPARHALALGMVLHELATNAAKYGALSTPNGRLDVQWATFDIERPEPMLVLEWRETGGPAVSPPTKAGFGSRLIKVSVEKDLGGAVALDFAPTGLVCRIEAPLQPISESPVRLDA</sequence>
<dbReference type="RefSeq" id="WP_310028377.1">
    <property type="nucleotide sequence ID" value="NZ_JAVDRL010000001.1"/>
</dbReference>
<feature type="domain" description="MHYT" evidence="10">
    <location>
        <begin position="69"/>
        <end position="257"/>
    </location>
</feature>
<keyword evidence="4" id="KW-0808">Transferase</keyword>
<gene>
    <name evidence="11" type="ORF">J2800_000206</name>
</gene>
<evidence type="ECO:0000256" key="8">
    <source>
        <dbReference type="PROSITE-ProRule" id="PRU00244"/>
    </source>
</evidence>
<feature type="region of interest" description="Disordered" evidence="9">
    <location>
        <begin position="1"/>
        <end position="27"/>
    </location>
</feature>
<accession>A0ABU1MTK8</accession>
<keyword evidence="8" id="KW-1133">Transmembrane helix</keyword>
<dbReference type="Gene3D" id="3.30.565.10">
    <property type="entry name" value="Histidine kinase-like ATPase, C-terminal domain"/>
    <property type="match status" value="1"/>
</dbReference>
<feature type="transmembrane region" description="Helical" evidence="8">
    <location>
        <begin position="204"/>
        <end position="222"/>
    </location>
</feature>
<dbReference type="InterPro" id="IPR011102">
    <property type="entry name" value="Sig_transdc_His_kinase_HWE"/>
</dbReference>
<dbReference type="SMART" id="SM00911">
    <property type="entry name" value="HWE_HK"/>
    <property type="match status" value="1"/>
</dbReference>
<dbReference type="Pfam" id="PF08447">
    <property type="entry name" value="PAS_3"/>
    <property type="match status" value="1"/>
</dbReference>
<keyword evidence="6 11" id="KW-0418">Kinase</keyword>
<evidence type="ECO:0000256" key="1">
    <source>
        <dbReference type="ARBA" id="ARBA00000085"/>
    </source>
</evidence>
<dbReference type="SMART" id="SM00086">
    <property type="entry name" value="PAC"/>
    <property type="match status" value="1"/>
</dbReference>
<dbReference type="PANTHER" id="PTHR41523:SF7">
    <property type="entry name" value="HISTIDINE KINASE"/>
    <property type="match status" value="1"/>
</dbReference>
<dbReference type="Gene3D" id="2.10.70.100">
    <property type="match status" value="1"/>
</dbReference>
<keyword evidence="5" id="KW-0547">Nucleotide-binding</keyword>
<protein>
    <recommendedName>
        <fullName evidence="2">histidine kinase</fullName>
        <ecNumber evidence="2">2.7.13.3</ecNumber>
    </recommendedName>
</protein>
<comment type="caution">
    <text evidence="11">The sequence shown here is derived from an EMBL/GenBank/DDBJ whole genome shotgun (WGS) entry which is preliminary data.</text>
</comment>
<keyword evidence="8" id="KW-0472">Membrane</keyword>
<organism evidence="11 12">
    <name type="scientific">Caulobacter rhizosphaerae</name>
    <dbReference type="NCBI Taxonomy" id="2010972"/>
    <lineage>
        <taxon>Bacteria</taxon>
        <taxon>Pseudomonadati</taxon>
        <taxon>Pseudomonadota</taxon>
        <taxon>Alphaproteobacteria</taxon>
        <taxon>Caulobacterales</taxon>
        <taxon>Caulobacteraceae</taxon>
        <taxon>Caulobacter</taxon>
    </lineage>
</organism>
<dbReference type="InterPro" id="IPR036890">
    <property type="entry name" value="HATPase_C_sf"/>
</dbReference>
<dbReference type="InterPro" id="IPR005330">
    <property type="entry name" value="MHYT_dom"/>
</dbReference>
<dbReference type="GO" id="GO:0016301">
    <property type="term" value="F:kinase activity"/>
    <property type="evidence" value="ECO:0007669"/>
    <property type="project" value="UniProtKB-KW"/>
</dbReference>
<evidence type="ECO:0000256" key="9">
    <source>
        <dbReference type="SAM" id="MobiDB-lite"/>
    </source>
</evidence>
<keyword evidence="8" id="KW-0812">Transmembrane</keyword>
<name>A0ABU1MTK8_9CAUL</name>
<keyword evidence="3" id="KW-0597">Phosphoprotein</keyword>
<dbReference type="InterPro" id="IPR035965">
    <property type="entry name" value="PAS-like_dom_sf"/>
</dbReference>
<evidence type="ECO:0000256" key="7">
    <source>
        <dbReference type="ARBA" id="ARBA00022840"/>
    </source>
</evidence>
<dbReference type="InterPro" id="IPR001610">
    <property type="entry name" value="PAC"/>
</dbReference>
<keyword evidence="12" id="KW-1185">Reference proteome</keyword>
<dbReference type="SUPFAM" id="SSF55785">
    <property type="entry name" value="PYP-like sensor domain (PAS domain)"/>
    <property type="match status" value="1"/>
</dbReference>
<dbReference type="PANTHER" id="PTHR41523">
    <property type="entry name" value="TWO-COMPONENT SYSTEM SENSOR PROTEIN"/>
    <property type="match status" value="1"/>
</dbReference>
<feature type="transmembrane region" description="Helical" evidence="8">
    <location>
        <begin position="135"/>
        <end position="158"/>
    </location>
</feature>
<feature type="transmembrane region" description="Helical" evidence="8">
    <location>
        <begin position="71"/>
        <end position="92"/>
    </location>
</feature>
<reference evidence="11 12" key="1">
    <citation type="submission" date="2023-07" db="EMBL/GenBank/DDBJ databases">
        <title>Sorghum-associated microbial communities from plants grown in Nebraska, USA.</title>
        <authorList>
            <person name="Schachtman D."/>
        </authorList>
    </citation>
    <scope>NUCLEOTIDE SEQUENCE [LARGE SCALE GENOMIC DNA]</scope>
    <source>
        <strain evidence="11 12">DS2154</strain>
    </source>
</reference>
<evidence type="ECO:0000256" key="4">
    <source>
        <dbReference type="ARBA" id="ARBA00022679"/>
    </source>
</evidence>
<dbReference type="Proteomes" id="UP001262754">
    <property type="component" value="Unassembled WGS sequence"/>
</dbReference>
<evidence type="ECO:0000313" key="12">
    <source>
        <dbReference type="Proteomes" id="UP001262754"/>
    </source>
</evidence>
<dbReference type="Pfam" id="PF03707">
    <property type="entry name" value="MHYT"/>
    <property type="match status" value="3"/>
</dbReference>
<evidence type="ECO:0000313" key="11">
    <source>
        <dbReference type="EMBL" id="MDR6529491.1"/>
    </source>
</evidence>
<dbReference type="Gene3D" id="3.30.450.20">
    <property type="entry name" value="PAS domain"/>
    <property type="match status" value="1"/>
</dbReference>
<evidence type="ECO:0000259" key="10">
    <source>
        <dbReference type="PROSITE" id="PS50924"/>
    </source>
</evidence>
<feature type="transmembrane region" description="Helical" evidence="8">
    <location>
        <begin position="234"/>
        <end position="253"/>
    </location>
</feature>
<feature type="transmembrane region" description="Helical" evidence="8">
    <location>
        <begin position="273"/>
        <end position="296"/>
    </location>
</feature>
<evidence type="ECO:0000256" key="2">
    <source>
        <dbReference type="ARBA" id="ARBA00012438"/>
    </source>
</evidence>
<evidence type="ECO:0000256" key="5">
    <source>
        <dbReference type="ARBA" id="ARBA00022741"/>
    </source>
</evidence>